<dbReference type="InterPro" id="IPR020867">
    <property type="entry name" value="THF_DH/CycHdrlase_CS"/>
</dbReference>
<protein>
    <recommendedName>
        <fullName evidence="12">Bifunctional protein FolD</fullName>
    </recommendedName>
    <domain>
        <recommendedName>
            <fullName evidence="12">Methylenetetrahydrofolate dehydrogenase</fullName>
            <ecNumber evidence="12">1.5.1.5</ecNumber>
        </recommendedName>
    </domain>
    <domain>
        <recommendedName>
            <fullName evidence="12">Methenyltetrahydrofolate cyclohydrolase</fullName>
            <ecNumber evidence="12">3.5.4.9</ecNumber>
        </recommendedName>
    </domain>
</protein>
<comment type="similarity">
    <text evidence="12">Belongs to the tetrahydrofolate dehydrogenase/cyclohydrolase family.</text>
</comment>
<dbReference type="FunFam" id="3.40.50.10860:FF:000005">
    <property type="entry name" value="C-1-tetrahydrofolate synthase, cytoplasmic, putative"/>
    <property type="match status" value="1"/>
</dbReference>
<evidence type="ECO:0000256" key="3">
    <source>
        <dbReference type="ARBA" id="ARBA00022563"/>
    </source>
</evidence>
<feature type="binding site" evidence="12">
    <location>
        <begin position="158"/>
        <end position="160"/>
    </location>
    <ligand>
        <name>NADP(+)</name>
        <dbReference type="ChEBI" id="CHEBI:58349"/>
    </ligand>
</feature>
<dbReference type="GO" id="GO:0006164">
    <property type="term" value="P:purine nucleotide biosynthetic process"/>
    <property type="evidence" value="ECO:0007669"/>
    <property type="project" value="UniProtKB-KW"/>
</dbReference>
<dbReference type="Pfam" id="PF00763">
    <property type="entry name" value="THF_DHG_CYH"/>
    <property type="match status" value="1"/>
</dbReference>
<dbReference type="PANTHER" id="PTHR48099:SF5">
    <property type="entry name" value="C-1-TETRAHYDROFOLATE SYNTHASE, CYTOPLASMIC"/>
    <property type="match status" value="1"/>
</dbReference>
<dbReference type="GO" id="GO:0005829">
    <property type="term" value="C:cytosol"/>
    <property type="evidence" value="ECO:0007669"/>
    <property type="project" value="TreeGrafter"/>
</dbReference>
<dbReference type="PRINTS" id="PR00085">
    <property type="entry name" value="THFDHDRGNASE"/>
</dbReference>
<evidence type="ECO:0000256" key="9">
    <source>
        <dbReference type="ARBA" id="ARBA00023102"/>
    </source>
</evidence>
<dbReference type="UniPathway" id="UPA00193"/>
<evidence type="ECO:0000256" key="12">
    <source>
        <dbReference type="HAMAP-Rule" id="MF_01576"/>
    </source>
</evidence>
<gene>
    <name evidence="12 15" type="primary">folD</name>
</gene>
<proteinExistence type="inferred from homology"/>
<dbReference type="FunFam" id="3.40.50.720:FF:000094">
    <property type="entry name" value="Bifunctional protein FolD"/>
    <property type="match status" value="1"/>
</dbReference>
<comment type="pathway">
    <text evidence="1 12">One-carbon metabolism; tetrahydrofolate interconversion.</text>
</comment>
<evidence type="ECO:0000256" key="8">
    <source>
        <dbReference type="ARBA" id="ARBA00023002"/>
    </source>
</evidence>
<dbReference type="Gene3D" id="3.40.50.720">
    <property type="entry name" value="NAD(P)-binding Rossmann-like Domain"/>
    <property type="match status" value="1"/>
</dbReference>
<evidence type="ECO:0000313" key="15">
    <source>
        <dbReference type="EMBL" id="AIF01421.1"/>
    </source>
</evidence>
<feature type="domain" description="Tetrahydrofolate dehydrogenase/cyclohydrolase NAD(P)-binding" evidence="14">
    <location>
        <begin position="132"/>
        <end position="273"/>
    </location>
</feature>
<comment type="subunit">
    <text evidence="2 12">Homodimer.</text>
</comment>
<dbReference type="GO" id="GO:0004477">
    <property type="term" value="F:methenyltetrahydrofolate cyclohydrolase activity"/>
    <property type="evidence" value="ECO:0007669"/>
    <property type="project" value="UniProtKB-UniRule"/>
</dbReference>
<evidence type="ECO:0000256" key="6">
    <source>
        <dbReference type="ARBA" id="ARBA00022801"/>
    </source>
</evidence>
<keyword evidence="6 12" id="KW-0378">Hydrolase</keyword>
<dbReference type="GO" id="GO:0035999">
    <property type="term" value="P:tetrahydrofolate interconversion"/>
    <property type="evidence" value="ECO:0007669"/>
    <property type="project" value="UniProtKB-UniRule"/>
</dbReference>
<dbReference type="PANTHER" id="PTHR48099">
    <property type="entry name" value="C-1-TETRAHYDROFOLATE SYNTHASE, CYTOPLASMIC-RELATED"/>
    <property type="match status" value="1"/>
</dbReference>
<evidence type="ECO:0000256" key="2">
    <source>
        <dbReference type="ARBA" id="ARBA00011738"/>
    </source>
</evidence>
<feature type="binding site" evidence="12">
    <location>
        <position position="226"/>
    </location>
    <ligand>
        <name>NADP(+)</name>
        <dbReference type="ChEBI" id="CHEBI:58349"/>
    </ligand>
</feature>
<dbReference type="InterPro" id="IPR020630">
    <property type="entry name" value="THF_DH/CycHdrlase_cat_dom"/>
</dbReference>
<evidence type="ECO:0000256" key="4">
    <source>
        <dbReference type="ARBA" id="ARBA00022605"/>
    </source>
</evidence>
<dbReference type="InterPro" id="IPR036291">
    <property type="entry name" value="NAD(P)-bd_dom_sf"/>
</dbReference>
<dbReference type="CDD" id="cd01080">
    <property type="entry name" value="NAD_bind_m-THF_DH_Cyclohyd"/>
    <property type="match status" value="1"/>
</dbReference>
<evidence type="ECO:0000256" key="11">
    <source>
        <dbReference type="ARBA" id="ARBA00023268"/>
    </source>
</evidence>
<dbReference type="InterPro" id="IPR020631">
    <property type="entry name" value="THF_DH/CycHdrlase_NAD-bd_dom"/>
</dbReference>
<keyword evidence="7 12" id="KW-0521">NADP</keyword>
<dbReference type="InterPro" id="IPR046346">
    <property type="entry name" value="Aminoacid_DH-like_N_sf"/>
</dbReference>
<dbReference type="EC" id="3.5.4.9" evidence="12"/>
<evidence type="ECO:0000256" key="7">
    <source>
        <dbReference type="ARBA" id="ARBA00022857"/>
    </source>
</evidence>
<comment type="function">
    <text evidence="12">Catalyzes the oxidation of 5,10-methylenetetrahydrofolate to 5,10-methenyltetrahydrofolate and then the hydrolysis of 5,10-methenyltetrahydrofolate to 10-formyltetrahydrofolate.</text>
</comment>
<dbReference type="Pfam" id="PF02882">
    <property type="entry name" value="THF_DHG_CYH_C"/>
    <property type="match status" value="1"/>
</dbReference>
<keyword evidence="11 12" id="KW-0511">Multifunctional enzyme</keyword>
<keyword evidence="5 12" id="KW-0658">Purine biosynthesis</keyword>
<comment type="caution">
    <text evidence="12">Lacks conserved residue(s) required for the propagation of feature annotation.</text>
</comment>
<accession>A0A075GBJ6</accession>
<dbReference type="GO" id="GO:0000105">
    <property type="term" value="P:L-histidine biosynthetic process"/>
    <property type="evidence" value="ECO:0007669"/>
    <property type="project" value="UniProtKB-KW"/>
</dbReference>
<evidence type="ECO:0000259" key="14">
    <source>
        <dbReference type="Pfam" id="PF02882"/>
    </source>
</evidence>
<reference evidence="15" key="1">
    <citation type="journal article" date="2014" name="Genome Biol. Evol.">
        <title>Pangenome evidence for extensive interdomain horizontal transfer affecting lineage core and shell genes in uncultured planktonic thaumarchaeota and euryarchaeota.</title>
        <authorList>
            <person name="Deschamps P."/>
            <person name="Zivanovic Y."/>
            <person name="Moreira D."/>
            <person name="Rodriguez-Valera F."/>
            <person name="Lopez-Garcia P."/>
        </authorList>
    </citation>
    <scope>NUCLEOTIDE SEQUENCE</scope>
</reference>
<dbReference type="SUPFAM" id="SSF51735">
    <property type="entry name" value="NAD(P)-binding Rossmann-fold domains"/>
    <property type="match status" value="1"/>
</dbReference>
<dbReference type="PROSITE" id="PS00767">
    <property type="entry name" value="THF_DHG_CYH_2"/>
    <property type="match status" value="1"/>
</dbReference>
<comment type="catalytic activity">
    <reaction evidence="12">
        <text>(6R)-5,10-methenyltetrahydrofolate + H2O = (6R)-10-formyltetrahydrofolate + H(+)</text>
        <dbReference type="Rhea" id="RHEA:23700"/>
        <dbReference type="ChEBI" id="CHEBI:15377"/>
        <dbReference type="ChEBI" id="CHEBI:15378"/>
        <dbReference type="ChEBI" id="CHEBI:57455"/>
        <dbReference type="ChEBI" id="CHEBI:195366"/>
        <dbReference type="EC" id="3.5.4.9"/>
    </reaction>
</comment>
<dbReference type="AlphaFoldDB" id="A0A075GBJ6"/>
<evidence type="ECO:0000256" key="10">
    <source>
        <dbReference type="ARBA" id="ARBA00023167"/>
    </source>
</evidence>
<sequence>MSAKLIDGKKIAEEIESELKVKISQMDNAPRLSVVQVGDDPASTSYIRAKSNAANRVGIDLTHHHLSADISKSELEKLVTKLNKTEDGIIIQLPLPDGLESVLDLIQPENDVDGFHSVNLGNIVQGKSGMKPCTPAGVVELLYRSGNDPKGKNVVIVGRSTIVGKPLSLLLSQKGIDATVTVCHSRTPDIGEFCRKADILVVAVGYPDTVTGSMVKQGAVVIDVGVNRTENGLVGDTASDVREVAGQLTPVPGGVGPMTVAMLMSNVVDAALKTD</sequence>
<keyword evidence="4 12" id="KW-0028">Amino-acid biosynthesis</keyword>
<dbReference type="EC" id="1.5.1.5" evidence="12"/>
<keyword evidence="10 12" id="KW-0486">Methionine biosynthesis</keyword>
<evidence type="ECO:0000256" key="5">
    <source>
        <dbReference type="ARBA" id="ARBA00022755"/>
    </source>
</evidence>
<dbReference type="EMBL" id="KF900620">
    <property type="protein sequence ID" value="AIF01421.1"/>
    <property type="molecule type" value="Genomic_DNA"/>
</dbReference>
<dbReference type="InterPro" id="IPR000672">
    <property type="entry name" value="THF_DH/CycHdrlase"/>
</dbReference>
<feature type="domain" description="Tetrahydrofolate dehydrogenase/cyclohydrolase catalytic" evidence="13">
    <location>
        <begin position="6"/>
        <end position="113"/>
    </location>
</feature>
<evidence type="ECO:0000256" key="1">
    <source>
        <dbReference type="ARBA" id="ARBA00004777"/>
    </source>
</evidence>
<keyword evidence="3 12" id="KW-0554">One-carbon metabolism</keyword>
<keyword evidence="8 12" id="KW-0560">Oxidoreductase</keyword>
<dbReference type="GO" id="GO:0009086">
    <property type="term" value="P:methionine biosynthetic process"/>
    <property type="evidence" value="ECO:0007669"/>
    <property type="project" value="UniProtKB-KW"/>
</dbReference>
<dbReference type="SUPFAM" id="SSF53223">
    <property type="entry name" value="Aminoacid dehydrogenase-like, N-terminal domain"/>
    <property type="match status" value="1"/>
</dbReference>
<comment type="catalytic activity">
    <reaction evidence="12">
        <text>(6R)-5,10-methylene-5,6,7,8-tetrahydrofolate + NADP(+) = (6R)-5,10-methenyltetrahydrofolate + NADPH</text>
        <dbReference type="Rhea" id="RHEA:22812"/>
        <dbReference type="ChEBI" id="CHEBI:15636"/>
        <dbReference type="ChEBI" id="CHEBI:57455"/>
        <dbReference type="ChEBI" id="CHEBI:57783"/>
        <dbReference type="ChEBI" id="CHEBI:58349"/>
        <dbReference type="EC" id="1.5.1.5"/>
    </reaction>
</comment>
<dbReference type="GO" id="GO:0004488">
    <property type="term" value="F:methylenetetrahydrofolate dehydrogenase (NADP+) activity"/>
    <property type="evidence" value="ECO:0007669"/>
    <property type="project" value="UniProtKB-UniRule"/>
</dbReference>
<dbReference type="HAMAP" id="MF_01576">
    <property type="entry name" value="THF_DHG_CYH"/>
    <property type="match status" value="1"/>
</dbReference>
<organism evidence="15">
    <name type="scientific">uncultured marine group II/III euryarchaeote KM3_147_B09</name>
    <dbReference type="NCBI Taxonomy" id="1457882"/>
    <lineage>
        <taxon>Archaea</taxon>
        <taxon>Methanobacteriati</taxon>
        <taxon>Methanobacteriota</taxon>
        <taxon>environmental samples</taxon>
    </lineage>
</organism>
<dbReference type="Gene3D" id="3.40.50.10860">
    <property type="entry name" value="Leucine Dehydrogenase, chain A, domain 1"/>
    <property type="match status" value="1"/>
</dbReference>
<evidence type="ECO:0000259" key="13">
    <source>
        <dbReference type="Pfam" id="PF00763"/>
    </source>
</evidence>
<keyword evidence="9 12" id="KW-0368">Histidine biosynthesis</keyword>
<name>A0A075GBJ6_9EURY</name>